<dbReference type="Proteomes" id="UP000712281">
    <property type="component" value="Unassembled WGS sequence"/>
</dbReference>
<accession>A0A8S9HR09</accession>
<comment type="caution">
    <text evidence="1">The sequence shown here is derived from an EMBL/GenBank/DDBJ whole genome shotgun (WGS) entry which is preliminary data.</text>
</comment>
<evidence type="ECO:0000313" key="2">
    <source>
        <dbReference type="Proteomes" id="UP000712281"/>
    </source>
</evidence>
<evidence type="ECO:0000313" key="1">
    <source>
        <dbReference type="EMBL" id="KAF2559172.1"/>
    </source>
</evidence>
<dbReference type="EMBL" id="QGKW02001940">
    <property type="protein sequence ID" value="KAF2559172.1"/>
    <property type="molecule type" value="Genomic_DNA"/>
</dbReference>
<name>A0A8S9HR09_BRACR</name>
<organism evidence="1 2">
    <name type="scientific">Brassica cretica</name>
    <name type="common">Mustard</name>
    <dbReference type="NCBI Taxonomy" id="69181"/>
    <lineage>
        <taxon>Eukaryota</taxon>
        <taxon>Viridiplantae</taxon>
        <taxon>Streptophyta</taxon>
        <taxon>Embryophyta</taxon>
        <taxon>Tracheophyta</taxon>
        <taxon>Spermatophyta</taxon>
        <taxon>Magnoliopsida</taxon>
        <taxon>eudicotyledons</taxon>
        <taxon>Gunneridae</taxon>
        <taxon>Pentapetalae</taxon>
        <taxon>rosids</taxon>
        <taxon>malvids</taxon>
        <taxon>Brassicales</taxon>
        <taxon>Brassicaceae</taxon>
        <taxon>Brassiceae</taxon>
        <taxon>Brassica</taxon>
    </lineage>
</organism>
<dbReference type="AlphaFoldDB" id="A0A8S9HR09"/>
<reference evidence="1" key="1">
    <citation type="submission" date="2019-12" db="EMBL/GenBank/DDBJ databases">
        <title>Genome sequencing and annotation of Brassica cretica.</title>
        <authorList>
            <person name="Studholme D.J."/>
            <person name="Sarris P.F."/>
        </authorList>
    </citation>
    <scope>NUCLEOTIDE SEQUENCE</scope>
    <source>
        <strain evidence="1">PFS-001/15</strain>
        <tissue evidence="1">Leaf</tissue>
    </source>
</reference>
<protein>
    <submittedName>
        <fullName evidence="1">Uncharacterized protein</fullName>
    </submittedName>
</protein>
<gene>
    <name evidence="1" type="ORF">F2Q68_00015097</name>
</gene>
<proteinExistence type="predicted"/>
<sequence length="197" mass="22808">MYLTAFVLCYLIIHPYTPSLLSSCFSSVLSSQLDQILNRIPLFLSHSANHHYVTHVNKERRLGRQPAIQNRHTIHPLTAPEKSCRLIRIISTDAFHQKPSSRLRKQPTKPDQYISSNPSIPEHCFLISQSRSDRGGIRNNCIRTRRTRVHQRRLEMAVWPNLPVRIRLSLSRFLSLYSLAPVSSVRSDQRCDQTESQ</sequence>